<evidence type="ECO:0000256" key="2">
    <source>
        <dbReference type="ARBA" id="ARBA00022475"/>
    </source>
</evidence>
<keyword evidence="8" id="KW-1185">Reference proteome</keyword>
<evidence type="ECO:0000256" key="6">
    <source>
        <dbReference type="SAM" id="Phobius"/>
    </source>
</evidence>
<keyword evidence="3 6" id="KW-0812">Transmembrane</keyword>
<keyword evidence="5 6" id="KW-0472">Membrane</keyword>
<dbReference type="InterPro" id="IPR005598">
    <property type="entry name" value="ATP_synth_I"/>
</dbReference>
<keyword evidence="2" id="KW-1003">Cell membrane</keyword>
<protein>
    <submittedName>
        <fullName evidence="7">ATP synthase subunit I</fullName>
    </submittedName>
</protein>
<accession>A0ABS2FGL2</accession>
<keyword evidence="4 6" id="KW-1133">Transmembrane helix</keyword>
<dbReference type="Proteomes" id="UP000767334">
    <property type="component" value="Unassembled WGS sequence"/>
</dbReference>
<sequence length="123" mass="13620">MTEDLNKIVKSVAKNDLISGVVLFLILVLFGQYKSGSILLVGTIVSMINFIVSAVITNKFLNKPKKNKAILFPLSYLIRIVSIVAIAVVFSNKISYLLAFLIGFFIHYIILVITTIKVQKGSE</sequence>
<feature type="transmembrane region" description="Helical" evidence="6">
    <location>
        <begin position="96"/>
        <end position="116"/>
    </location>
</feature>
<dbReference type="RefSeq" id="WP_195514890.1">
    <property type="nucleotide sequence ID" value="NZ_JACJLL010000058.1"/>
</dbReference>
<evidence type="ECO:0000256" key="3">
    <source>
        <dbReference type="ARBA" id="ARBA00022692"/>
    </source>
</evidence>
<feature type="transmembrane region" description="Helical" evidence="6">
    <location>
        <begin position="12"/>
        <end position="31"/>
    </location>
</feature>
<comment type="subcellular location">
    <subcellularLocation>
        <location evidence="1">Cell membrane</location>
        <topology evidence="1">Multi-pass membrane protein</topology>
    </subcellularLocation>
</comment>
<evidence type="ECO:0000256" key="5">
    <source>
        <dbReference type="ARBA" id="ARBA00023136"/>
    </source>
</evidence>
<comment type="caution">
    <text evidence="7">The sequence shown here is derived from an EMBL/GenBank/DDBJ whole genome shotgun (WGS) entry which is preliminary data.</text>
</comment>
<feature type="transmembrane region" description="Helical" evidence="6">
    <location>
        <begin position="69"/>
        <end position="90"/>
    </location>
</feature>
<evidence type="ECO:0000256" key="4">
    <source>
        <dbReference type="ARBA" id="ARBA00022989"/>
    </source>
</evidence>
<feature type="transmembrane region" description="Helical" evidence="6">
    <location>
        <begin position="37"/>
        <end position="57"/>
    </location>
</feature>
<organism evidence="7 8">
    <name type="scientific">Clostridium saudiense</name>
    <dbReference type="NCBI Taxonomy" id="1414720"/>
    <lineage>
        <taxon>Bacteria</taxon>
        <taxon>Bacillati</taxon>
        <taxon>Bacillota</taxon>
        <taxon>Clostridia</taxon>
        <taxon>Eubacteriales</taxon>
        <taxon>Clostridiaceae</taxon>
        <taxon>Clostridium</taxon>
    </lineage>
</organism>
<evidence type="ECO:0000313" key="7">
    <source>
        <dbReference type="EMBL" id="MBM6819700.1"/>
    </source>
</evidence>
<evidence type="ECO:0000313" key="8">
    <source>
        <dbReference type="Proteomes" id="UP000767334"/>
    </source>
</evidence>
<reference evidence="7 8" key="1">
    <citation type="journal article" date="2021" name="Sci. Rep.">
        <title>The distribution of antibiotic resistance genes in chicken gut microbiota commensals.</title>
        <authorList>
            <person name="Juricova H."/>
            <person name="Matiasovicova J."/>
            <person name="Kubasova T."/>
            <person name="Cejkova D."/>
            <person name="Rychlik I."/>
        </authorList>
    </citation>
    <scope>NUCLEOTIDE SEQUENCE [LARGE SCALE GENOMIC DNA]</scope>
    <source>
        <strain evidence="7 8">An435</strain>
    </source>
</reference>
<dbReference type="Pfam" id="PF03899">
    <property type="entry name" value="ATP-synt_I"/>
    <property type="match status" value="1"/>
</dbReference>
<proteinExistence type="predicted"/>
<name>A0ABS2FGL2_9CLOT</name>
<dbReference type="EMBL" id="JACJLL010000058">
    <property type="protein sequence ID" value="MBM6819700.1"/>
    <property type="molecule type" value="Genomic_DNA"/>
</dbReference>
<gene>
    <name evidence="7" type="ORF">H6A19_10185</name>
</gene>
<evidence type="ECO:0000256" key="1">
    <source>
        <dbReference type="ARBA" id="ARBA00004651"/>
    </source>
</evidence>